<dbReference type="AlphaFoldDB" id="A0ABD0S3T8"/>
<dbReference type="Proteomes" id="UP001549921">
    <property type="component" value="Unassembled WGS sequence"/>
</dbReference>
<dbReference type="Pfam" id="PF05380">
    <property type="entry name" value="Peptidase_A17"/>
    <property type="match status" value="1"/>
</dbReference>
<dbReference type="EMBL" id="JBEDNZ010000031">
    <property type="protein sequence ID" value="KAL0808562.1"/>
    <property type="molecule type" value="Genomic_DNA"/>
</dbReference>
<evidence type="ECO:0000313" key="1">
    <source>
        <dbReference type="EMBL" id="KAL0808562.1"/>
    </source>
</evidence>
<proteinExistence type="predicted"/>
<evidence type="ECO:0000313" key="2">
    <source>
        <dbReference type="Proteomes" id="UP001549921"/>
    </source>
</evidence>
<reference evidence="1 2" key="1">
    <citation type="submission" date="2024-06" db="EMBL/GenBank/DDBJ databases">
        <title>A chromosome-level genome assembly of beet webworm, Loxostege sticticalis.</title>
        <authorList>
            <person name="Zhang Y."/>
        </authorList>
    </citation>
    <scope>NUCLEOTIDE SEQUENCE [LARGE SCALE GENOMIC DNA]</scope>
    <source>
        <strain evidence="1">AQ028</strain>
        <tissue evidence="1">Male pupae</tissue>
    </source>
</reference>
<protein>
    <submittedName>
        <fullName evidence="1">Uncharacterized protein</fullName>
    </submittedName>
</protein>
<gene>
    <name evidence="1" type="ORF">ABMA28_013006</name>
</gene>
<dbReference type="InterPro" id="IPR008042">
    <property type="entry name" value="Retrotrans_Pao"/>
</dbReference>
<name>A0ABD0S3T8_LOXSC</name>
<dbReference type="PANTHER" id="PTHR47331">
    <property type="entry name" value="PHD-TYPE DOMAIN-CONTAINING PROTEIN"/>
    <property type="match status" value="1"/>
</dbReference>
<accession>A0ABD0S3T8</accession>
<sequence length="343" mass="39666">MYLFGKRTEISEMVRRDFYVDDLMTGCQSIEEGLTIKEKMTELLQRSGFLLQKWVSSNQELNLQISEDLGEKKSERGKDIKTDEYSVQLPPQQKPITKRRVISDISRLYDPLGWVSPCVIISKTFIQKIWLSGIDWDQELTSDLLREWESYRKDLEHISKCQIPRWVETRPDDQLIELHGFCDASVAAYAAVVYIRVVDAEGIVKVNLVTSRTKVAPVKQQSIPRLELMGAVLLSELITEVAEVMNIPKSNIHAYTDSSVVLAWLSDHPSRWSTFVGNRVSQILTSDWGDRLTMQELQMNQYTHVCLILEVVHWWSWLLQAPEGAYCCGLRANEKYLKSPFFW</sequence>
<comment type="caution">
    <text evidence="1">The sequence shown here is derived from an EMBL/GenBank/DDBJ whole genome shotgun (WGS) entry which is preliminary data.</text>
</comment>
<organism evidence="1 2">
    <name type="scientific">Loxostege sticticalis</name>
    <name type="common">Beet webworm moth</name>
    <dbReference type="NCBI Taxonomy" id="481309"/>
    <lineage>
        <taxon>Eukaryota</taxon>
        <taxon>Metazoa</taxon>
        <taxon>Ecdysozoa</taxon>
        <taxon>Arthropoda</taxon>
        <taxon>Hexapoda</taxon>
        <taxon>Insecta</taxon>
        <taxon>Pterygota</taxon>
        <taxon>Neoptera</taxon>
        <taxon>Endopterygota</taxon>
        <taxon>Lepidoptera</taxon>
        <taxon>Glossata</taxon>
        <taxon>Ditrysia</taxon>
        <taxon>Pyraloidea</taxon>
        <taxon>Crambidae</taxon>
        <taxon>Pyraustinae</taxon>
        <taxon>Loxostege</taxon>
    </lineage>
</organism>